<keyword evidence="1" id="KW-1133">Transmembrane helix</keyword>
<evidence type="ECO:0000313" key="2">
    <source>
        <dbReference type="EMBL" id="CEK54459.1"/>
    </source>
</evidence>
<reference evidence="2" key="1">
    <citation type="submission" date="2014-12" db="EMBL/GenBank/DDBJ databases">
        <title>Insight into the proteome of Arion vulgaris.</title>
        <authorList>
            <person name="Aradska J."/>
            <person name="Bulat T."/>
            <person name="Smidak R."/>
            <person name="Sarate P."/>
            <person name="Gangsoo J."/>
            <person name="Sialana F."/>
            <person name="Bilban M."/>
            <person name="Lubec G."/>
        </authorList>
    </citation>
    <scope>NUCLEOTIDE SEQUENCE</scope>
    <source>
        <tissue evidence="2">Skin</tissue>
    </source>
</reference>
<keyword evidence="1" id="KW-0812">Transmembrane</keyword>
<sequence>MGDKKVEKTNTFTFIYILSTIYYFILRDVNNIYYQCCTYKCQHESIHHFQYVLCIRIDKVCRQDNPVVVEADVQAFIYENLFYNDVIIHTDGSVIDSYRAHWLSLL</sequence>
<dbReference type="EMBL" id="HACG01007594">
    <property type="protein sequence ID" value="CEK54459.1"/>
    <property type="molecule type" value="Transcribed_RNA"/>
</dbReference>
<protein>
    <submittedName>
        <fullName evidence="2">Uncharacterized protein</fullName>
    </submittedName>
</protein>
<proteinExistence type="predicted"/>
<feature type="non-terminal residue" evidence="2">
    <location>
        <position position="106"/>
    </location>
</feature>
<keyword evidence="1" id="KW-0472">Membrane</keyword>
<dbReference type="AlphaFoldDB" id="A0A0B6YE84"/>
<evidence type="ECO:0000256" key="1">
    <source>
        <dbReference type="SAM" id="Phobius"/>
    </source>
</evidence>
<organism evidence="2">
    <name type="scientific">Arion vulgaris</name>
    <dbReference type="NCBI Taxonomy" id="1028688"/>
    <lineage>
        <taxon>Eukaryota</taxon>
        <taxon>Metazoa</taxon>
        <taxon>Spiralia</taxon>
        <taxon>Lophotrochozoa</taxon>
        <taxon>Mollusca</taxon>
        <taxon>Gastropoda</taxon>
        <taxon>Heterobranchia</taxon>
        <taxon>Euthyneura</taxon>
        <taxon>Panpulmonata</taxon>
        <taxon>Eupulmonata</taxon>
        <taxon>Stylommatophora</taxon>
        <taxon>Helicina</taxon>
        <taxon>Arionoidea</taxon>
        <taxon>Arionidae</taxon>
        <taxon>Arion</taxon>
    </lineage>
</organism>
<accession>A0A0B6YE84</accession>
<gene>
    <name evidence="2" type="primary">ORF22852</name>
</gene>
<feature type="transmembrane region" description="Helical" evidence="1">
    <location>
        <begin position="9"/>
        <end position="26"/>
    </location>
</feature>
<name>A0A0B6YE84_9EUPU</name>